<keyword evidence="2" id="KW-1185">Reference proteome</keyword>
<dbReference type="EMBL" id="CAJVCH010097671">
    <property type="protein sequence ID" value="CAG7723298.1"/>
    <property type="molecule type" value="Genomic_DNA"/>
</dbReference>
<reference evidence="1" key="1">
    <citation type="submission" date="2021-06" db="EMBL/GenBank/DDBJ databases">
        <authorList>
            <person name="Hodson N. C."/>
            <person name="Mongue J. A."/>
            <person name="Jaron S. K."/>
        </authorList>
    </citation>
    <scope>NUCLEOTIDE SEQUENCE</scope>
</reference>
<evidence type="ECO:0000313" key="1">
    <source>
        <dbReference type="EMBL" id="CAG7723298.1"/>
    </source>
</evidence>
<comment type="caution">
    <text evidence="1">The sequence shown here is derived from an EMBL/GenBank/DDBJ whole genome shotgun (WGS) entry which is preliminary data.</text>
</comment>
<proteinExistence type="predicted"/>
<evidence type="ECO:0000313" key="2">
    <source>
        <dbReference type="Proteomes" id="UP000708208"/>
    </source>
</evidence>
<protein>
    <submittedName>
        <fullName evidence="1">Uncharacterized protein</fullName>
    </submittedName>
</protein>
<feature type="non-terminal residue" evidence="1">
    <location>
        <position position="54"/>
    </location>
</feature>
<name>A0A8J2JQ06_9HEXA</name>
<organism evidence="1 2">
    <name type="scientific">Allacma fusca</name>
    <dbReference type="NCBI Taxonomy" id="39272"/>
    <lineage>
        <taxon>Eukaryota</taxon>
        <taxon>Metazoa</taxon>
        <taxon>Ecdysozoa</taxon>
        <taxon>Arthropoda</taxon>
        <taxon>Hexapoda</taxon>
        <taxon>Collembola</taxon>
        <taxon>Symphypleona</taxon>
        <taxon>Sminthuridae</taxon>
        <taxon>Allacma</taxon>
    </lineage>
</organism>
<gene>
    <name evidence="1" type="ORF">AFUS01_LOCUS12394</name>
</gene>
<accession>A0A8J2JQ06</accession>
<dbReference type="Proteomes" id="UP000708208">
    <property type="component" value="Unassembled WGS sequence"/>
</dbReference>
<dbReference type="AlphaFoldDB" id="A0A8J2JQ06"/>
<sequence>MQISKLLKKDIQIIKLDLVPGNTDIIRTALSICDLQERNILKMNENSDEVMIPS</sequence>